<evidence type="ECO:0000313" key="3">
    <source>
        <dbReference type="EMBL" id="KAK7597969.1"/>
    </source>
</evidence>
<dbReference type="Proteomes" id="UP001367676">
    <property type="component" value="Unassembled WGS sequence"/>
</dbReference>
<keyword evidence="2" id="KW-0472">Membrane</keyword>
<evidence type="ECO:0000256" key="2">
    <source>
        <dbReference type="SAM" id="Phobius"/>
    </source>
</evidence>
<sequence length="161" mass="17924">MKYLMRGWIAASLKHPAERTKHDFDIITDQYPDQVELSTMEANHAVRVSFLSLAIISGIVSFFVWSYFTIVLHSYYKTLLLGGAGNFVNINGVEYFAPTERIAGKSVPQDVPPQLNVPPSYYTASAYPIQPTISYPQAPPSYDEAAGPNASMYPSFPPTRQ</sequence>
<reference evidence="3 4" key="1">
    <citation type="submission" date="2024-03" db="EMBL/GenBank/DDBJ databases">
        <title>Adaptation during the transition from Ophiocordyceps entomopathogen to insect associate is accompanied by gene loss and intensified selection.</title>
        <authorList>
            <person name="Ward C.M."/>
            <person name="Onetto C.A."/>
            <person name="Borneman A.R."/>
        </authorList>
    </citation>
    <scope>NUCLEOTIDE SEQUENCE [LARGE SCALE GENOMIC DNA]</scope>
    <source>
        <strain evidence="3">AWRI1</strain>
        <tissue evidence="3">Single Adult Female</tissue>
    </source>
</reference>
<dbReference type="EMBL" id="JBBCAQ010000016">
    <property type="protein sequence ID" value="KAK7597969.1"/>
    <property type="molecule type" value="Genomic_DNA"/>
</dbReference>
<evidence type="ECO:0000313" key="4">
    <source>
        <dbReference type="Proteomes" id="UP001367676"/>
    </source>
</evidence>
<protein>
    <submittedName>
        <fullName evidence="3">Uncharacterized protein</fullName>
    </submittedName>
</protein>
<keyword evidence="4" id="KW-1185">Reference proteome</keyword>
<keyword evidence="2" id="KW-1133">Transmembrane helix</keyword>
<gene>
    <name evidence="3" type="ORF">V9T40_014925</name>
</gene>
<feature type="region of interest" description="Disordered" evidence="1">
    <location>
        <begin position="138"/>
        <end position="161"/>
    </location>
</feature>
<proteinExistence type="predicted"/>
<comment type="caution">
    <text evidence="3">The sequence shown here is derived from an EMBL/GenBank/DDBJ whole genome shotgun (WGS) entry which is preliminary data.</text>
</comment>
<evidence type="ECO:0000256" key="1">
    <source>
        <dbReference type="SAM" id="MobiDB-lite"/>
    </source>
</evidence>
<accession>A0AAN9TZ54</accession>
<dbReference type="AlphaFoldDB" id="A0AAN9TZ54"/>
<name>A0AAN9TZ54_9HEMI</name>
<organism evidence="3 4">
    <name type="scientific">Parthenolecanium corni</name>
    <dbReference type="NCBI Taxonomy" id="536013"/>
    <lineage>
        <taxon>Eukaryota</taxon>
        <taxon>Metazoa</taxon>
        <taxon>Ecdysozoa</taxon>
        <taxon>Arthropoda</taxon>
        <taxon>Hexapoda</taxon>
        <taxon>Insecta</taxon>
        <taxon>Pterygota</taxon>
        <taxon>Neoptera</taxon>
        <taxon>Paraneoptera</taxon>
        <taxon>Hemiptera</taxon>
        <taxon>Sternorrhyncha</taxon>
        <taxon>Coccoidea</taxon>
        <taxon>Coccidae</taxon>
        <taxon>Parthenolecanium</taxon>
    </lineage>
</organism>
<keyword evidence="2" id="KW-0812">Transmembrane</keyword>
<feature type="transmembrane region" description="Helical" evidence="2">
    <location>
        <begin position="48"/>
        <end position="68"/>
    </location>
</feature>